<accession>E1Z657</accession>
<dbReference type="SUPFAM" id="SSF48403">
    <property type="entry name" value="Ankyrin repeat"/>
    <property type="match status" value="1"/>
</dbReference>
<dbReference type="EMBL" id="GL433837">
    <property type="protein sequence ID" value="EFN58874.1"/>
    <property type="molecule type" value="Genomic_DNA"/>
</dbReference>
<evidence type="ECO:0000256" key="4">
    <source>
        <dbReference type="PROSITE-ProRule" id="PRU00023"/>
    </source>
</evidence>
<dbReference type="PANTHER" id="PTHR24136:SF15">
    <property type="entry name" value="ANK_REP_REGION DOMAIN-CONTAINING PROTEIN"/>
    <property type="match status" value="1"/>
</dbReference>
<dbReference type="Gene3D" id="1.25.40.20">
    <property type="entry name" value="Ankyrin repeat-containing domain"/>
    <property type="match status" value="1"/>
</dbReference>
<protein>
    <submittedName>
        <fullName evidence="6">Uncharacterized protein</fullName>
    </submittedName>
</protein>
<evidence type="ECO:0000256" key="5">
    <source>
        <dbReference type="SAM" id="MobiDB-lite"/>
    </source>
</evidence>
<feature type="repeat" description="ANK" evidence="4">
    <location>
        <begin position="94"/>
        <end position="115"/>
    </location>
</feature>
<dbReference type="AlphaFoldDB" id="E1Z657"/>
<feature type="non-terminal residue" evidence="6">
    <location>
        <position position="1"/>
    </location>
</feature>
<feature type="region of interest" description="Disordered" evidence="5">
    <location>
        <begin position="1"/>
        <end position="25"/>
    </location>
</feature>
<dbReference type="SMART" id="SM00248">
    <property type="entry name" value="ANK"/>
    <property type="match status" value="3"/>
</dbReference>
<organism evidence="7">
    <name type="scientific">Chlorella variabilis</name>
    <name type="common">Green alga</name>
    <dbReference type="NCBI Taxonomy" id="554065"/>
    <lineage>
        <taxon>Eukaryota</taxon>
        <taxon>Viridiplantae</taxon>
        <taxon>Chlorophyta</taxon>
        <taxon>core chlorophytes</taxon>
        <taxon>Trebouxiophyceae</taxon>
        <taxon>Chlorellales</taxon>
        <taxon>Chlorellaceae</taxon>
        <taxon>Chlorella clade</taxon>
        <taxon>Chlorella</taxon>
    </lineage>
</organism>
<proteinExistence type="inferred from homology"/>
<feature type="repeat" description="ANK" evidence="4">
    <location>
        <begin position="61"/>
        <end position="93"/>
    </location>
</feature>
<dbReference type="Pfam" id="PF12796">
    <property type="entry name" value="Ank_2"/>
    <property type="match status" value="1"/>
</dbReference>
<dbReference type="Proteomes" id="UP000008141">
    <property type="component" value="Unassembled WGS sequence"/>
</dbReference>
<keyword evidence="3 4" id="KW-0040">ANK repeat</keyword>
<evidence type="ECO:0000256" key="2">
    <source>
        <dbReference type="ARBA" id="ARBA00022737"/>
    </source>
</evidence>
<dbReference type="Pfam" id="PF13857">
    <property type="entry name" value="Ank_5"/>
    <property type="match status" value="1"/>
</dbReference>
<dbReference type="eggNOG" id="KOG0504">
    <property type="taxonomic scope" value="Eukaryota"/>
</dbReference>
<name>E1Z657_CHLVA</name>
<comment type="similarity">
    <text evidence="1">Belongs to the ankyrin SOCS box (ASB) family.</text>
</comment>
<evidence type="ECO:0000313" key="7">
    <source>
        <dbReference type="Proteomes" id="UP000008141"/>
    </source>
</evidence>
<gene>
    <name evidence="6" type="ORF">CHLNCDRAFT_17581</name>
</gene>
<sequence>SSEEESGDEGWVAPQEGDEEWDDPSGGVLSQVFAAAEAGDAAGLAELLQGLSVSIDTRGADSDTAIHLAALYGHAECVRLLLDSGARADVADADGALPLHDAAAGGYTEIVEMLLAAAPGTIDRGDSEGDTAIHNAARGSHVEVLELLVGRGADVTLQNDELKTAAQLAERGSRAREMLEEA</sequence>
<dbReference type="GO" id="GO:0045732">
    <property type="term" value="P:positive regulation of protein catabolic process"/>
    <property type="evidence" value="ECO:0007669"/>
    <property type="project" value="TreeGrafter"/>
</dbReference>
<dbReference type="PRINTS" id="PR01415">
    <property type="entry name" value="ANKYRIN"/>
</dbReference>
<dbReference type="GeneID" id="17357949"/>
<dbReference type="RefSeq" id="XP_005850976.1">
    <property type="nucleotide sequence ID" value="XM_005850914.1"/>
</dbReference>
<keyword evidence="7" id="KW-1185">Reference proteome</keyword>
<feature type="repeat" description="ANK" evidence="4">
    <location>
        <begin position="128"/>
        <end position="160"/>
    </location>
</feature>
<reference evidence="6 7" key="1">
    <citation type="journal article" date="2010" name="Plant Cell">
        <title>The Chlorella variabilis NC64A genome reveals adaptation to photosymbiosis, coevolution with viruses, and cryptic sex.</title>
        <authorList>
            <person name="Blanc G."/>
            <person name="Duncan G."/>
            <person name="Agarkova I."/>
            <person name="Borodovsky M."/>
            <person name="Gurnon J."/>
            <person name="Kuo A."/>
            <person name="Lindquist E."/>
            <person name="Lucas S."/>
            <person name="Pangilinan J."/>
            <person name="Polle J."/>
            <person name="Salamov A."/>
            <person name="Terry A."/>
            <person name="Yamada T."/>
            <person name="Dunigan D.D."/>
            <person name="Grigoriev I.V."/>
            <person name="Claverie J.M."/>
            <person name="Van Etten J.L."/>
        </authorList>
    </citation>
    <scope>NUCLEOTIDE SEQUENCE [LARGE SCALE GENOMIC DNA]</scope>
    <source>
        <strain evidence="6 7">NC64A</strain>
    </source>
</reference>
<dbReference type="GO" id="GO:0016567">
    <property type="term" value="P:protein ubiquitination"/>
    <property type="evidence" value="ECO:0007669"/>
    <property type="project" value="TreeGrafter"/>
</dbReference>
<keyword evidence="2" id="KW-0677">Repeat</keyword>
<dbReference type="InterPro" id="IPR036770">
    <property type="entry name" value="Ankyrin_rpt-contain_sf"/>
</dbReference>
<dbReference type="InterPro" id="IPR002110">
    <property type="entry name" value="Ankyrin_rpt"/>
</dbReference>
<dbReference type="InterPro" id="IPR051573">
    <property type="entry name" value="Ankyrin-SOCS_box_domain"/>
</dbReference>
<dbReference type="PANTHER" id="PTHR24136">
    <property type="entry name" value="SOWAH (DROSOPHILA) HOMOLOG"/>
    <property type="match status" value="1"/>
</dbReference>
<dbReference type="KEGG" id="cvr:CHLNCDRAFT_17581"/>
<evidence type="ECO:0000313" key="6">
    <source>
        <dbReference type="EMBL" id="EFN58874.1"/>
    </source>
</evidence>
<evidence type="ECO:0000256" key="3">
    <source>
        <dbReference type="ARBA" id="ARBA00023043"/>
    </source>
</evidence>
<evidence type="ECO:0000256" key="1">
    <source>
        <dbReference type="ARBA" id="ARBA00005949"/>
    </source>
</evidence>
<dbReference type="OrthoDB" id="509238at2759"/>
<dbReference type="PROSITE" id="PS50297">
    <property type="entry name" value="ANK_REP_REGION"/>
    <property type="match status" value="3"/>
</dbReference>
<dbReference type="PROSITE" id="PS50088">
    <property type="entry name" value="ANK_REPEAT"/>
    <property type="match status" value="3"/>
</dbReference>
<dbReference type="InParanoid" id="E1Z657"/>
<dbReference type="STRING" id="554065.E1Z657"/>
<feature type="non-terminal residue" evidence="6">
    <location>
        <position position="182"/>
    </location>
</feature>
<dbReference type="OMA" id="CRNNLLG"/>